<reference evidence="6 7" key="1">
    <citation type="submission" date="2014-04" db="EMBL/GenBank/DDBJ databases">
        <authorList>
            <consortium name="DOE Joint Genome Institute"/>
            <person name="Kuo A."/>
            <person name="Girlanda M."/>
            <person name="Perotto S."/>
            <person name="Kohler A."/>
            <person name="Nagy L.G."/>
            <person name="Floudas D."/>
            <person name="Copeland A."/>
            <person name="Barry K.W."/>
            <person name="Cichocki N."/>
            <person name="Veneault-Fourrey C."/>
            <person name="LaButti K."/>
            <person name="Lindquist E.A."/>
            <person name="Lipzen A."/>
            <person name="Lundell T."/>
            <person name="Morin E."/>
            <person name="Murat C."/>
            <person name="Sun H."/>
            <person name="Tunlid A."/>
            <person name="Henrissat B."/>
            <person name="Grigoriev I.V."/>
            <person name="Hibbett D.S."/>
            <person name="Martin F."/>
            <person name="Nordberg H.P."/>
            <person name="Cantor M.N."/>
            <person name="Hua S.X."/>
        </authorList>
    </citation>
    <scope>NUCLEOTIDE SEQUENCE [LARGE SCALE GENOMIC DNA]</scope>
    <source>
        <strain evidence="6 7">MUT 4182</strain>
    </source>
</reference>
<dbReference type="EMBL" id="KN823314">
    <property type="protein sequence ID" value="KIO18083.1"/>
    <property type="molecule type" value="Genomic_DNA"/>
</dbReference>
<proteinExistence type="inferred from homology"/>
<dbReference type="InterPro" id="IPR039551">
    <property type="entry name" value="Cho/carn_acyl_trans"/>
</dbReference>
<dbReference type="Gene3D" id="3.30.559.70">
    <property type="entry name" value="Choline/Carnitine o-acyltransferase, domain 2"/>
    <property type="match status" value="1"/>
</dbReference>
<accession>A0A0C3K9K4</accession>
<dbReference type="Gene3D" id="3.30.559.10">
    <property type="entry name" value="Chloramphenicol acetyltransferase-like domain"/>
    <property type="match status" value="1"/>
</dbReference>
<dbReference type="Proteomes" id="UP000054248">
    <property type="component" value="Unassembled WGS sequence"/>
</dbReference>
<keyword evidence="2" id="KW-0808">Transferase</keyword>
<dbReference type="HOGENOM" id="CLU_013513_5_1_1"/>
<evidence type="ECO:0000259" key="5">
    <source>
        <dbReference type="Pfam" id="PF00755"/>
    </source>
</evidence>
<dbReference type="Pfam" id="PF00755">
    <property type="entry name" value="Carn_acyltransf"/>
    <property type="match status" value="1"/>
</dbReference>
<gene>
    <name evidence="6" type="ORF">M407DRAFT_32230</name>
</gene>
<reference evidence="7" key="2">
    <citation type="submission" date="2015-01" db="EMBL/GenBank/DDBJ databases">
        <title>Evolutionary Origins and Diversification of the Mycorrhizal Mutualists.</title>
        <authorList>
            <consortium name="DOE Joint Genome Institute"/>
            <consortium name="Mycorrhizal Genomics Consortium"/>
            <person name="Kohler A."/>
            <person name="Kuo A."/>
            <person name="Nagy L.G."/>
            <person name="Floudas D."/>
            <person name="Copeland A."/>
            <person name="Barry K.W."/>
            <person name="Cichocki N."/>
            <person name="Veneault-Fourrey C."/>
            <person name="LaButti K."/>
            <person name="Lindquist E.A."/>
            <person name="Lipzen A."/>
            <person name="Lundell T."/>
            <person name="Morin E."/>
            <person name="Murat C."/>
            <person name="Riley R."/>
            <person name="Ohm R."/>
            <person name="Sun H."/>
            <person name="Tunlid A."/>
            <person name="Henrissat B."/>
            <person name="Grigoriev I.V."/>
            <person name="Hibbett D.S."/>
            <person name="Martin F."/>
        </authorList>
    </citation>
    <scope>NUCLEOTIDE SEQUENCE [LARGE SCALE GENOMIC DNA]</scope>
    <source>
        <strain evidence="7">MUT 4182</strain>
    </source>
</reference>
<evidence type="ECO:0000256" key="1">
    <source>
        <dbReference type="ARBA" id="ARBA00005232"/>
    </source>
</evidence>
<dbReference type="InterPro" id="IPR000542">
    <property type="entry name" value="Carn_acyl_trans"/>
</dbReference>
<name>A0A0C3K9K4_9AGAM</name>
<evidence type="ECO:0000313" key="6">
    <source>
        <dbReference type="EMBL" id="KIO18083.1"/>
    </source>
</evidence>
<keyword evidence="3" id="KW-0012">Acyltransferase</keyword>
<dbReference type="STRING" id="1051891.A0A0C3K9K4"/>
<protein>
    <recommendedName>
        <fullName evidence="5">Choline/carnitine acyltransferase domain-containing protein</fullName>
    </recommendedName>
</protein>
<evidence type="ECO:0000256" key="3">
    <source>
        <dbReference type="ARBA" id="ARBA00023315"/>
    </source>
</evidence>
<dbReference type="SUPFAM" id="SSF52777">
    <property type="entry name" value="CoA-dependent acyltransferases"/>
    <property type="match status" value="2"/>
</dbReference>
<organism evidence="6 7">
    <name type="scientific">Tulasnella calospora MUT 4182</name>
    <dbReference type="NCBI Taxonomy" id="1051891"/>
    <lineage>
        <taxon>Eukaryota</taxon>
        <taxon>Fungi</taxon>
        <taxon>Dikarya</taxon>
        <taxon>Basidiomycota</taxon>
        <taxon>Agaricomycotina</taxon>
        <taxon>Agaricomycetes</taxon>
        <taxon>Cantharellales</taxon>
        <taxon>Tulasnellaceae</taxon>
        <taxon>Tulasnella</taxon>
    </lineage>
</organism>
<evidence type="ECO:0000256" key="2">
    <source>
        <dbReference type="ARBA" id="ARBA00022679"/>
    </source>
</evidence>
<sequence>MDIIQNTKRPDNWKDAAPFPPESTVTFAGQHQLPKLPLPELETTLSTLRSSLKTLSWNEEEITEVERKIREFEKEGGVGWTLQGRLNTRRDDTNIRHWLEDFWDNNAYLKYRDSVMINVSYYYCFSHQPRHLPQTAVSRAAYLIRAALLERKAYKQGSMLPEMNRKDPICMDTWRWMFDCCRIPGLEGADWSVTGAKPSDTGNEGHIIVLRRNRPWKVEISKDGRLLSVAEIEKQLQHIYDNSTEGPEVGVLTSNHRDAWAKDYASLVSADPQNATNLEDIATAAFVVCLDTARPISPLELSKLTFHGGENGEMLGNRWWDKPAQIVICDNAEAGYVGEHSVMDGTPSVTMLDRMLSAIKSPDFDHGNTDNQVLHLSPPSLLEWKTTPSIQNAIASARKAAGANIGKQDMGMTSTSYGRDAVKKFGFSPDAWAQMIIQLAYHRLVAATSPHKNGRRRDGGTYEAASTRGFLKGRTETIRTVTEESMAWCDSMDDPNASEEERKRLLKAATKRHGEDATKAVKAMGIDRHLFGLQNVLKPDEDVPELFKDPLFVRAKTWIVSTSAIFSPHFTRGYGWGQVMPNGFGVAYMTGFPDALKFTVTSQKDQPNTQFVGELEKAAEDLRSLFEPQDTSLKSHM</sequence>
<dbReference type="GO" id="GO:0016746">
    <property type="term" value="F:acyltransferase activity"/>
    <property type="evidence" value="ECO:0007669"/>
    <property type="project" value="UniProtKB-KW"/>
</dbReference>
<dbReference type="PANTHER" id="PTHR22589">
    <property type="entry name" value="CARNITINE O-ACYLTRANSFERASE"/>
    <property type="match status" value="1"/>
</dbReference>
<keyword evidence="7" id="KW-1185">Reference proteome</keyword>
<dbReference type="AlphaFoldDB" id="A0A0C3K9K4"/>
<comment type="similarity">
    <text evidence="1">Belongs to the carnitine/choline acetyltransferase family.</text>
</comment>
<dbReference type="InterPro" id="IPR042231">
    <property type="entry name" value="Cho/carn_acyl_trans_2"/>
</dbReference>
<dbReference type="InterPro" id="IPR023213">
    <property type="entry name" value="CAT-like_dom_sf"/>
</dbReference>
<dbReference type="PANTHER" id="PTHR22589:SF103">
    <property type="entry name" value="CARNITINE O-ACETYL-TRANSFERASE, ISOFORM A-RELATED"/>
    <property type="match status" value="1"/>
</dbReference>
<feature type="domain" description="Choline/carnitine acyltransferase" evidence="5">
    <location>
        <begin position="36"/>
        <end position="616"/>
    </location>
</feature>
<feature type="active site" description="Proton acceptor" evidence="4">
    <location>
        <position position="340"/>
    </location>
</feature>
<evidence type="ECO:0000313" key="7">
    <source>
        <dbReference type="Proteomes" id="UP000054248"/>
    </source>
</evidence>
<evidence type="ECO:0000256" key="4">
    <source>
        <dbReference type="PIRSR" id="PIRSR600542-1"/>
    </source>
</evidence>
<dbReference type="OrthoDB" id="240216at2759"/>